<dbReference type="InterPro" id="IPR003329">
    <property type="entry name" value="Cytidylyl_trans"/>
</dbReference>
<dbReference type="Gene3D" id="3.90.550.10">
    <property type="entry name" value="Spore Coat Polysaccharide Biosynthesis Protein SpsA, Chain A"/>
    <property type="match status" value="1"/>
</dbReference>
<dbReference type="PANTHER" id="PTHR42866:SF1">
    <property type="entry name" value="SPORE COAT POLYSACCHARIDE BIOSYNTHESIS PROTEIN SPSF"/>
    <property type="match status" value="1"/>
</dbReference>
<organism evidence="1 2">
    <name type="scientific">Actinoplanes friuliensis DSM 7358</name>
    <dbReference type="NCBI Taxonomy" id="1246995"/>
    <lineage>
        <taxon>Bacteria</taxon>
        <taxon>Bacillati</taxon>
        <taxon>Actinomycetota</taxon>
        <taxon>Actinomycetes</taxon>
        <taxon>Micromonosporales</taxon>
        <taxon>Micromonosporaceae</taxon>
        <taxon>Actinoplanes</taxon>
    </lineage>
</organism>
<dbReference type="HOGENOM" id="CLU_072501_0_0_11"/>
<dbReference type="RefSeq" id="WP_023357766.1">
    <property type="nucleotide sequence ID" value="NC_022657.1"/>
</dbReference>
<dbReference type="STRING" id="1246995.AFR_02670"/>
<evidence type="ECO:0000313" key="1">
    <source>
        <dbReference type="EMBL" id="AGZ38823.1"/>
    </source>
</evidence>
<accession>U5VPC6</accession>
<dbReference type="eggNOG" id="COG1861">
    <property type="taxonomic scope" value="Bacteria"/>
</dbReference>
<keyword evidence="1" id="KW-0548">Nucleotidyltransferase</keyword>
<dbReference type="AlphaFoldDB" id="U5VPC6"/>
<dbReference type="EMBL" id="CP006272">
    <property type="protein sequence ID" value="AGZ38823.1"/>
    <property type="molecule type" value="Genomic_DNA"/>
</dbReference>
<dbReference type="OrthoDB" id="9801052at2"/>
<dbReference type="PANTHER" id="PTHR42866">
    <property type="entry name" value="3-DEOXY-MANNO-OCTULOSONATE CYTIDYLYLTRANSFERASE"/>
    <property type="match status" value="1"/>
</dbReference>
<keyword evidence="1" id="KW-0808">Transferase</keyword>
<protein>
    <submittedName>
        <fullName evidence="1">Putative acylneuraminate cytidylyltransferase</fullName>
    </submittedName>
</protein>
<dbReference type="GO" id="GO:0005829">
    <property type="term" value="C:cytosol"/>
    <property type="evidence" value="ECO:0007669"/>
    <property type="project" value="TreeGrafter"/>
</dbReference>
<evidence type="ECO:0000313" key="2">
    <source>
        <dbReference type="Proteomes" id="UP000017746"/>
    </source>
</evidence>
<name>U5VPC6_9ACTN</name>
<sequence length="244" mass="27064">MRTLGIVQARMGSSRLPGKVLRRLGGRTVLDRVVRAARDSGVLDDLVVATTTEEIDDPVVAECDAIGVAVHRGPVDDVLTRFLGVLDECEYESDAVLRFTADCPLLDPELIMLATDVFAATPALDYLSTSIARTLPRGLDVEIVRTEVLRQLDKLATDHHRTHVTSYVYSHPYDYNVLGLTLQPDLSHLRLTLDTEDDWRLIEAVVAHFGDRPVPVRTLADWLAGRPELTVLNAHVRQKELAQA</sequence>
<dbReference type="PATRIC" id="fig|1246995.3.peg.537"/>
<dbReference type="InterPro" id="IPR029044">
    <property type="entry name" value="Nucleotide-diphossugar_trans"/>
</dbReference>
<dbReference type="KEGG" id="afs:AFR_02670"/>
<dbReference type="Pfam" id="PF02348">
    <property type="entry name" value="CTP_transf_3"/>
    <property type="match status" value="1"/>
</dbReference>
<dbReference type="GO" id="GO:0016779">
    <property type="term" value="F:nucleotidyltransferase activity"/>
    <property type="evidence" value="ECO:0007669"/>
    <property type="project" value="UniProtKB-KW"/>
</dbReference>
<gene>
    <name evidence="1" type="ORF">AFR_02670</name>
</gene>
<reference evidence="1 2" key="1">
    <citation type="journal article" date="2014" name="J. Biotechnol.">
        <title>Complete genome sequence of the actinobacterium Actinoplanes friuliensis HAG 010964, producer of the lipopeptide antibiotic friulimycin.</title>
        <authorList>
            <person name="Ruckert C."/>
            <person name="Szczepanowski R."/>
            <person name="Albersmeier A."/>
            <person name="Goesmann A."/>
            <person name="Fischer N."/>
            <person name="Steinkamper A."/>
            <person name="Puhler A."/>
            <person name="Biener R."/>
            <person name="Schwartz D."/>
            <person name="Kalinowski J."/>
        </authorList>
    </citation>
    <scope>NUCLEOTIDE SEQUENCE [LARGE SCALE GENOMIC DNA]</scope>
    <source>
        <strain evidence="1 2">DSM 7358</strain>
    </source>
</reference>
<proteinExistence type="predicted"/>
<keyword evidence="2" id="KW-1185">Reference proteome</keyword>
<dbReference type="Proteomes" id="UP000017746">
    <property type="component" value="Chromosome"/>
</dbReference>
<dbReference type="SUPFAM" id="SSF53448">
    <property type="entry name" value="Nucleotide-diphospho-sugar transferases"/>
    <property type="match status" value="1"/>
</dbReference>